<sequence length="380" mass="40790">MPRTTFPAGAGADAAAGGPALADRIYAELVRGLYATPLQAIYMAVIFAAYLALMIHDTGDRVIMVLGGLAACAWTTRIILAVRLRHRALTALLDRPAARRLELLFAVPYGSFAGLLGLIGARVIHLDRGDARALTICVLVGFCAGVATGVGARPRLASLFMALAMTPTLLLALAEARPLTIGLAFIATAFVIGGRQSLRMRHDMVKAEIGHRLVSLSLARRDNLTALPNRLALREHFEANAAVMSPHGLVAVHYLDLDGFKPVNDAYGHGTGDRLLEQVANRLRGAIRNGDIVARLGGDEFAVVQFGLSRSEEAGLLAQRLRTTIAEPFEVDDHVILISTCVGSVVSDNRADQLDALLQEADARLYQAKRERGANRRRVA</sequence>
<dbReference type="EMBL" id="JAVDRD010000001">
    <property type="protein sequence ID" value="MDR6509969.1"/>
    <property type="molecule type" value="Genomic_DNA"/>
</dbReference>
<reference evidence="3 4" key="1">
    <citation type="submission" date="2023-07" db="EMBL/GenBank/DDBJ databases">
        <title>Sorghum-associated microbial communities from plants grown in Nebraska, USA.</title>
        <authorList>
            <person name="Schachtman D."/>
        </authorList>
    </citation>
    <scope>NUCLEOTIDE SEQUENCE [LARGE SCALE GENOMIC DNA]</scope>
    <source>
        <strain evidence="3 4">DS1027</strain>
    </source>
</reference>
<dbReference type="PANTHER" id="PTHR46663">
    <property type="entry name" value="DIGUANYLATE CYCLASE DGCT-RELATED"/>
    <property type="match status" value="1"/>
</dbReference>
<dbReference type="Gene3D" id="3.30.70.270">
    <property type="match status" value="1"/>
</dbReference>
<evidence type="ECO:0000313" key="3">
    <source>
        <dbReference type="EMBL" id="MDR6509969.1"/>
    </source>
</evidence>
<keyword evidence="1" id="KW-0812">Transmembrane</keyword>
<dbReference type="RefSeq" id="WP_233250954.1">
    <property type="nucleotide sequence ID" value="NZ_CP140000.1"/>
</dbReference>
<dbReference type="InterPro" id="IPR029787">
    <property type="entry name" value="Nucleotide_cyclase"/>
</dbReference>
<feature type="transmembrane region" description="Helical" evidence="1">
    <location>
        <begin position="131"/>
        <end position="149"/>
    </location>
</feature>
<name>A0ABU1MI37_9SPHN</name>
<protein>
    <submittedName>
        <fullName evidence="3">Diguanylate cyclase (GGDEF)-like protein</fullName>
    </submittedName>
</protein>
<dbReference type="InterPro" id="IPR000160">
    <property type="entry name" value="GGDEF_dom"/>
</dbReference>
<keyword evidence="1" id="KW-1133">Transmembrane helix</keyword>
<dbReference type="InterPro" id="IPR052163">
    <property type="entry name" value="DGC-Regulatory_Protein"/>
</dbReference>
<dbReference type="SUPFAM" id="SSF55073">
    <property type="entry name" value="Nucleotide cyclase"/>
    <property type="match status" value="1"/>
</dbReference>
<dbReference type="PANTHER" id="PTHR46663:SF2">
    <property type="entry name" value="GGDEF DOMAIN-CONTAINING PROTEIN"/>
    <property type="match status" value="1"/>
</dbReference>
<evidence type="ECO:0000256" key="1">
    <source>
        <dbReference type="SAM" id="Phobius"/>
    </source>
</evidence>
<keyword evidence="4" id="KW-1185">Reference proteome</keyword>
<dbReference type="NCBIfam" id="TIGR00254">
    <property type="entry name" value="GGDEF"/>
    <property type="match status" value="1"/>
</dbReference>
<feature type="transmembrane region" description="Helical" evidence="1">
    <location>
        <begin position="179"/>
        <end position="198"/>
    </location>
</feature>
<dbReference type="PROSITE" id="PS50887">
    <property type="entry name" value="GGDEF"/>
    <property type="match status" value="1"/>
</dbReference>
<dbReference type="SMART" id="SM00267">
    <property type="entry name" value="GGDEF"/>
    <property type="match status" value="1"/>
</dbReference>
<feature type="transmembrane region" description="Helical" evidence="1">
    <location>
        <begin position="33"/>
        <end position="56"/>
    </location>
</feature>
<feature type="transmembrane region" description="Helical" evidence="1">
    <location>
        <begin position="62"/>
        <end position="82"/>
    </location>
</feature>
<keyword evidence="1" id="KW-0472">Membrane</keyword>
<evidence type="ECO:0000259" key="2">
    <source>
        <dbReference type="PROSITE" id="PS50887"/>
    </source>
</evidence>
<feature type="domain" description="GGDEF" evidence="2">
    <location>
        <begin position="248"/>
        <end position="380"/>
    </location>
</feature>
<dbReference type="InterPro" id="IPR043128">
    <property type="entry name" value="Rev_trsase/Diguanyl_cyclase"/>
</dbReference>
<evidence type="ECO:0000313" key="4">
    <source>
        <dbReference type="Proteomes" id="UP001184150"/>
    </source>
</evidence>
<dbReference type="Proteomes" id="UP001184150">
    <property type="component" value="Unassembled WGS sequence"/>
</dbReference>
<dbReference type="CDD" id="cd01949">
    <property type="entry name" value="GGDEF"/>
    <property type="match status" value="1"/>
</dbReference>
<feature type="transmembrane region" description="Helical" evidence="1">
    <location>
        <begin position="103"/>
        <end position="125"/>
    </location>
</feature>
<dbReference type="Pfam" id="PF00990">
    <property type="entry name" value="GGDEF"/>
    <property type="match status" value="1"/>
</dbReference>
<organism evidence="3 4">
    <name type="scientific">Novosphingobium capsulatum</name>
    <dbReference type="NCBI Taxonomy" id="13688"/>
    <lineage>
        <taxon>Bacteria</taxon>
        <taxon>Pseudomonadati</taxon>
        <taxon>Pseudomonadota</taxon>
        <taxon>Alphaproteobacteria</taxon>
        <taxon>Sphingomonadales</taxon>
        <taxon>Sphingomonadaceae</taxon>
        <taxon>Novosphingobium</taxon>
    </lineage>
</organism>
<gene>
    <name evidence="3" type="ORF">J2792_000809</name>
</gene>
<accession>A0ABU1MI37</accession>
<proteinExistence type="predicted"/>
<comment type="caution">
    <text evidence="3">The sequence shown here is derived from an EMBL/GenBank/DDBJ whole genome shotgun (WGS) entry which is preliminary data.</text>
</comment>